<evidence type="ECO:0008006" key="4">
    <source>
        <dbReference type="Google" id="ProtNLM"/>
    </source>
</evidence>
<feature type="compositionally biased region" description="Polar residues" evidence="1">
    <location>
        <begin position="53"/>
        <end position="66"/>
    </location>
</feature>
<sequence>MEDVEGPGSRAGLLETVSGRTLGKGGLIALLALAACSTPASDASAPRTIEEAQINQPTGSRPSNPTADMCRAGELQWLVGKPKTDIPVPVDVVNRRVTCTTCPVTEDYSPTRLNIFFNEQTEIVEQVRCG</sequence>
<evidence type="ECO:0000313" key="3">
    <source>
        <dbReference type="Proteomes" id="UP001156921"/>
    </source>
</evidence>
<accession>A0ABQ6BK77</accession>
<keyword evidence="3" id="KW-1185">Reference proteome</keyword>
<proteinExistence type="predicted"/>
<reference evidence="3" key="1">
    <citation type="journal article" date="2019" name="Int. J. Syst. Evol. Microbiol.">
        <title>The Global Catalogue of Microorganisms (GCM) 10K type strain sequencing project: providing services to taxonomists for standard genome sequencing and annotation.</title>
        <authorList>
            <consortium name="The Broad Institute Genomics Platform"/>
            <consortium name="The Broad Institute Genome Sequencing Center for Infectious Disease"/>
            <person name="Wu L."/>
            <person name="Ma J."/>
        </authorList>
    </citation>
    <scope>NUCLEOTIDE SEQUENCE [LARGE SCALE GENOMIC DNA]</scope>
    <source>
        <strain evidence="3">NBRC 110107</strain>
    </source>
</reference>
<dbReference type="Gene3D" id="3.30.10.10">
    <property type="entry name" value="Trypsin Inhibitor V, subunit A"/>
    <property type="match status" value="1"/>
</dbReference>
<dbReference type="Proteomes" id="UP001156921">
    <property type="component" value="Unassembled WGS sequence"/>
</dbReference>
<feature type="region of interest" description="Disordered" evidence="1">
    <location>
        <begin position="42"/>
        <end position="67"/>
    </location>
</feature>
<dbReference type="EMBL" id="BSOY01000003">
    <property type="protein sequence ID" value="GLS00243.1"/>
    <property type="molecule type" value="Genomic_DNA"/>
</dbReference>
<gene>
    <name evidence="2" type="ORF">GCM10007859_02470</name>
</gene>
<evidence type="ECO:0000256" key="1">
    <source>
        <dbReference type="SAM" id="MobiDB-lite"/>
    </source>
</evidence>
<evidence type="ECO:0000313" key="2">
    <source>
        <dbReference type="EMBL" id="GLS00243.1"/>
    </source>
</evidence>
<name>A0ABQ6BK77_9CAUL</name>
<comment type="caution">
    <text evidence="2">The sequence shown here is derived from an EMBL/GenBank/DDBJ whole genome shotgun (WGS) entry which is preliminary data.</text>
</comment>
<protein>
    <recommendedName>
        <fullName evidence="4">Peptidase inhibitor I78</fullName>
    </recommendedName>
</protein>
<organism evidence="2 3">
    <name type="scientific">Brevundimonas denitrificans</name>
    <dbReference type="NCBI Taxonomy" id="1443434"/>
    <lineage>
        <taxon>Bacteria</taxon>
        <taxon>Pseudomonadati</taxon>
        <taxon>Pseudomonadota</taxon>
        <taxon>Alphaproteobacteria</taxon>
        <taxon>Caulobacterales</taxon>
        <taxon>Caulobacteraceae</taxon>
        <taxon>Brevundimonas</taxon>
    </lineage>
</organism>